<dbReference type="OrthoDB" id="6057352at2"/>
<comment type="caution">
    <text evidence="1">The sequence shown here is derived from an EMBL/GenBank/DDBJ whole genome shotgun (WGS) entry which is preliminary data.</text>
</comment>
<sequence>MNNTRPVNQDNGLYGTNSGLLADLDPFQPFLCVGSVPGKENNPCILTFWRMFFSFTFQENSRLHMHNHLAFLDHWGNNNLDFKNKSNTRKKVSTHFIVTALIIPRQQLSEVSEVVRNVQQKYFTNGRIDTRITGNNPKLRKQILEELVTAPFQVFALIVDKRQLVSEGLRYKGSFYKFIHGLADRELFRVFPDLEMMAAAEQESDSFMSGFIHFVQQTHIPNLFNESAFGFVQVSHEEVLQAAGYIADTLARCYDESVLSDQRREFVNVLQPRLLTIRFWPDVFLPDLVKTNAEGSGFNKILAELSINKASDFLQRKAPSQTLHIMDQLTTLSYLLFHFRHINPLRYISSFELMEHIKTRHSRPVSLHYFQTKVIAPLRDAGVLIASSSRGYKLPASEADLYDFVNHSNAIIEPMLSRVRKFRDSIRAATNGELDVLANEEYSLIRKGIE</sequence>
<protein>
    <submittedName>
        <fullName evidence="1">DUF3800 domain-containing protein</fullName>
    </submittedName>
</protein>
<dbReference type="Proteomes" id="UP000323994">
    <property type="component" value="Unassembled WGS sequence"/>
</dbReference>
<organism evidence="1 2">
    <name type="scientific">Dyadobacter flavalbus</name>
    <dbReference type="NCBI Taxonomy" id="2579942"/>
    <lineage>
        <taxon>Bacteria</taxon>
        <taxon>Pseudomonadati</taxon>
        <taxon>Bacteroidota</taxon>
        <taxon>Cytophagia</taxon>
        <taxon>Cytophagales</taxon>
        <taxon>Spirosomataceae</taxon>
        <taxon>Dyadobacter</taxon>
    </lineage>
</organism>
<name>A0A5M8QLQ4_9BACT</name>
<dbReference type="AlphaFoldDB" id="A0A5M8QLQ4"/>
<dbReference type="EMBL" id="VBSN01000059">
    <property type="protein sequence ID" value="KAA6436999.1"/>
    <property type="molecule type" value="Genomic_DNA"/>
</dbReference>
<gene>
    <name evidence="1" type="ORF">FEM33_19955</name>
</gene>
<evidence type="ECO:0000313" key="2">
    <source>
        <dbReference type="Proteomes" id="UP000323994"/>
    </source>
</evidence>
<keyword evidence="2" id="KW-1185">Reference proteome</keyword>
<evidence type="ECO:0000313" key="1">
    <source>
        <dbReference type="EMBL" id="KAA6436999.1"/>
    </source>
</evidence>
<dbReference type="RefSeq" id="WP_139013758.1">
    <property type="nucleotide sequence ID" value="NZ_VBSN01000059.1"/>
</dbReference>
<proteinExistence type="predicted"/>
<reference evidence="1 2" key="1">
    <citation type="submission" date="2019-05" db="EMBL/GenBank/DDBJ databases">
        <authorList>
            <person name="Qu J.-H."/>
        </authorList>
    </citation>
    <scope>NUCLEOTIDE SEQUENCE [LARGE SCALE GENOMIC DNA]</scope>
    <source>
        <strain evidence="1 2">NS28</strain>
    </source>
</reference>
<accession>A0A5M8QLQ4</accession>